<organism evidence="4 5">
    <name type="scientific">Streptomyces puniciscabiei</name>
    <dbReference type="NCBI Taxonomy" id="164348"/>
    <lineage>
        <taxon>Bacteria</taxon>
        <taxon>Bacillati</taxon>
        <taxon>Actinomycetota</taxon>
        <taxon>Actinomycetes</taxon>
        <taxon>Kitasatosporales</taxon>
        <taxon>Streptomycetaceae</taxon>
        <taxon>Streptomyces</taxon>
    </lineage>
</organism>
<evidence type="ECO:0000313" key="5">
    <source>
        <dbReference type="Proteomes" id="UP000318103"/>
    </source>
</evidence>
<proteinExistence type="predicted"/>
<dbReference type="Pfam" id="PF00583">
    <property type="entry name" value="Acetyltransf_1"/>
    <property type="match status" value="1"/>
</dbReference>
<evidence type="ECO:0000313" key="4">
    <source>
        <dbReference type="EMBL" id="TQK97455.1"/>
    </source>
</evidence>
<dbReference type="PROSITE" id="PS51186">
    <property type="entry name" value="GNAT"/>
    <property type="match status" value="1"/>
</dbReference>
<dbReference type="SUPFAM" id="SSF55729">
    <property type="entry name" value="Acyl-CoA N-acyltransferases (Nat)"/>
    <property type="match status" value="1"/>
</dbReference>
<comment type="caution">
    <text evidence="4">The sequence shown here is derived from an EMBL/GenBank/DDBJ whole genome shotgun (WGS) entry which is preliminary data.</text>
</comment>
<evidence type="ECO:0000256" key="1">
    <source>
        <dbReference type="ARBA" id="ARBA00022679"/>
    </source>
</evidence>
<dbReference type="EMBL" id="VFNX01000001">
    <property type="protein sequence ID" value="TQK97455.1"/>
    <property type="molecule type" value="Genomic_DNA"/>
</dbReference>
<dbReference type="AlphaFoldDB" id="A0A542UEF0"/>
<reference evidence="4 5" key="1">
    <citation type="submission" date="2019-06" db="EMBL/GenBank/DDBJ databases">
        <title>Sequencing the genomes of 1000 actinobacteria strains.</title>
        <authorList>
            <person name="Klenk H.-P."/>
        </authorList>
    </citation>
    <scope>NUCLEOTIDE SEQUENCE [LARGE SCALE GENOMIC DNA]</scope>
    <source>
        <strain evidence="4 5">DSM 41929</strain>
    </source>
</reference>
<dbReference type="CDD" id="cd04301">
    <property type="entry name" value="NAT_SF"/>
    <property type="match status" value="1"/>
</dbReference>
<keyword evidence="5" id="KW-1185">Reference proteome</keyword>
<feature type="region of interest" description="Disordered" evidence="2">
    <location>
        <begin position="1"/>
        <end position="24"/>
    </location>
</feature>
<name>A0A542UEF0_9ACTN</name>
<feature type="domain" description="N-acetyltransferase" evidence="3">
    <location>
        <begin position="20"/>
        <end position="187"/>
    </location>
</feature>
<dbReference type="InterPro" id="IPR050769">
    <property type="entry name" value="NAT_camello-type"/>
</dbReference>
<keyword evidence="1 4" id="KW-0808">Transferase</keyword>
<dbReference type="PANTHER" id="PTHR13947">
    <property type="entry name" value="GNAT FAMILY N-ACETYLTRANSFERASE"/>
    <property type="match status" value="1"/>
</dbReference>
<dbReference type="GO" id="GO:0008080">
    <property type="term" value="F:N-acetyltransferase activity"/>
    <property type="evidence" value="ECO:0007669"/>
    <property type="project" value="InterPro"/>
</dbReference>
<dbReference type="RefSeq" id="WP_055709125.1">
    <property type="nucleotide sequence ID" value="NZ_JBPJFI010000001.1"/>
</dbReference>
<dbReference type="Gene3D" id="3.40.630.30">
    <property type="match status" value="1"/>
</dbReference>
<dbReference type="PANTHER" id="PTHR13947:SF37">
    <property type="entry name" value="LD18367P"/>
    <property type="match status" value="1"/>
</dbReference>
<evidence type="ECO:0000256" key="2">
    <source>
        <dbReference type="SAM" id="MobiDB-lite"/>
    </source>
</evidence>
<dbReference type="InterPro" id="IPR016181">
    <property type="entry name" value="Acyl_CoA_acyltransferase"/>
</dbReference>
<gene>
    <name evidence="4" type="ORF">FB563_2421</name>
</gene>
<dbReference type="InterPro" id="IPR000182">
    <property type="entry name" value="GNAT_dom"/>
</dbReference>
<sequence length="366" mass="39675">MTALTHTPLPSTEPSRAGSLRTRAAGEDDRDFLRSLFTSTLSPFYDGDHAAHADRVLDAHLASGRDPLGHFSHSQRTFILCSDDTSDAERLGVLHMAVKRQGTVKISPLILVPEHRSRSGLGTLLLRAAEDFAREAGARQLYCTVAAANTAALNFFLGHGFVLAGSAPGQYKPDSVEHMLYKDLALHTEPSGDDRTGAVSGTRIRPFRPQDAPGLRELVLRAMQPAYRGVNADWVGALIAGHHRRHDGDPHQKSKVIHVAVDETGTLRGVAAAGRKKGLSVKVMPLCADHPAVLAQLLDQLPDLHRGLGRKLYTHQPPDPAVTALMQSRGWSLEGLMPTAYHPDTCTVQWGLILPPAPHRTGDTHE</sequence>
<accession>A0A542UEF0</accession>
<feature type="compositionally biased region" description="Polar residues" evidence="2">
    <location>
        <begin position="1"/>
        <end position="14"/>
    </location>
</feature>
<evidence type="ECO:0000259" key="3">
    <source>
        <dbReference type="PROSITE" id="PS51186"/>
    </source>
</evidence>
<protein>
    <submittedName>
        <fullName evidence="4">Acetyltransferase (GNAT) family protein</fullName>
    </submittedName>
</protein>
<dbReference type="Proteomes" id="UP000318103">
    <property type="component" value="Unassembled WGS sequence"/>
</dbReference>